<dbReference type="SUPFAM" id="SSF55469">
    <property type="entry name" value="FMN-dependent nitroreductase-like"/>
    <property type="match status" value="1"/>
</dbReference>
<dbReference type="PANTHER" id="PTHR43673">
    <property type="entry name" value="NAD(P)H NITROREDUCTASE YDGI-RELATED"/>
    <property type="match status" value="1"/>
</dbReference>
<dbReference type="AlphaFoldDB" id="A0A0C1N3L1"/>
<name>A0A0C1N3L1_9CYAN</name>
<dbReference type="Proteomes" id="UP000029738">
    <property type="component" value="Unassembled WGS sequence"/>
</dbReference>
<dbReference type="EMBL" id="JHEG04000001">
    <property type="protein sequence ID" value="KAF3889585.1"/>
    <property type="molecule type" value="Genomic_DNA"/>
</dbReference>
<evidence type="ECO:0000256" key="2">
    <source>
        <dbReference type="ARBA" id="ARBA00023002"/>
    </source>
</evidence>
<gene>
    <name evidence="5" type="ORF">DA73_0238025</name>
    <name evidence="4" type="ORF">DA73_0400032025</name>
</gene>
<keyword evidence="6" id="KW-1185">Reference proteome</keyword>
<feature type="domain" description="Nitroreductase" evidence="3">
    <location>
        <begin position="16"/>
        <end position="159"/>
    </location>
</feature>
<dbReference type="Gene3D" id="3.40.109.10">
    <property type="entry name" value="NADH Oxidase"/>
    <property type="match status" value="1"/>
</dbReference>
<dbReference type="PANTHER" id="PTHR43673:SF10">
    <property type="entry name" value="NADH DEHYDROGENASE_NAD(P)H NITROREDUCTASE XCC3605-RELATED"/>
    <property type="match status" value="1"/>
</dbReference>
<evidence type="ECO:0000313" key="5">
    <source>
        <dbReference type="EMBL" id="KIE07011.1"/>
    </source>
</evidence>
<sequence>MTHKLAATEYPIHDLIRRRWSPRAFADRPVEQEKLLTLLEAARWAPSSYNHQPWSFIVATKDDPTEHKRLLSTLAELNQGWAKNAPVLILAVAKLYFDDGRVNRHALHDVGLALENLVIQATAFGLSVHQIAGFNVESARKQYKIPEGYEPTTALAVGYPGDPQSLSNELRERELAPRIRKPLKQLVFFGEWGKASPLLAASSHR</sequence>
<comment type="similarity">
    <text evidence="1">Belongs to the nitroreductase family.</text>
</comment>
<evidence type="ECO:0000313" key="4">
    <source>
        <dbReference type="EMBL" id="KAF3889585.1"/>
    </source>
</evidence>
<keyword evidence="2" id="KW-0560">Oxidoreductase</keyword>
<dbReference type="InterPro" id="IPR000415">
    <property type="entry name" value="Nitroreductase-like"/>
</dbReference>
<protein>
    <submittedName>
        <fullName evidence="4 5">Nitroreductase</fullName>
    </submittedName>
</protein>
<dbReference type="CDD" id="cd02138">
    <property type="entry name" value="TdsD-like"/>
    <property type="match status" value="1"/>
</dbReference>
<dbReference type="GO" id="GO:0016491">
    <property type="term" value="F:oxidoreductase activity"/>
    <property type="evidence" value="ECO:0007669"/>
    <property type="project" value="UniProtKB-KW"/>
</dbReference>
<dbReference type="STRING" id="1479485.DA73_0238025"/>
<evidence type="ECO:0000256" key="1">
    <source>
        <dbReference type="ARBA" id="ARBA00007118"/>
    </source>
</evidence>
<evidence type="ECO:0000313" key="6">
    <source>
        <dbReference type="Proteomes" id="UP000029738"/>
    </source>
</evidence>
<comment type="caution">
    <text evidence="5">The sequence shown here is derived from an EMBL/GenBank/DDBJ whole genome shotgun (WGS) entry which is preliminary data.</text>
</comment>
<dbReference type="OrthoDB" id="9782629at2"/>
<reference evidence="5" key="1">
    <citation type="journal article" date="2015" name="Genome Announc.">
        <title>Draft Genome Sequence of Tolypothrix boutellei Strain VB521301.</title>
        <authorList>
            <person name="Chandrababunaidu M.M."/>
            <person name="Singh D."/>
            <person name="Sen D."/>
            <person name="Bhan S."/>
            <person name="Das S."/>
            <person name="Gupta A."/>
            <person name="Adhikary S.P."/>
            <person name="Tripathy S."/>
        </authorList>
    </citation>
    <scope>NUCLEOTIDE SEQUENCE</scope>
    <source>
        <strain evidence="5">VB521301</strain>
    </source>
</reference>
<accession>A0A0C1N3L1</accession>
<dbReference type="EMBL" id="JHEG02000059">
    <property type="protein sequence ID" value="KIE07011.1"/>
    <property type="molecule type" value="Genomic_DNA"/>
</dbReference>
<evidence type="ECO:0000259" key="3">
    <source>
        <dbReference type="Pfam" id="PF00881"/>
    </source>
</evidence>
<dbReference type="Pfam" id="PF00881">
    <property type="entry name" value="Nitroreductase"/>
    <property type="match status" value="1"/>
</dbReference>
<organism evidence="5">
    <name type="scientific">Tolypothrix bouteillei VB521301</name>
    <dbReference type="NCBI Taxonomy" id="1479485"/>
    <lineage>
        <taxon>Bacteria</taxon>
        <taxon>Bacillati</taxon>
        <taxon>Cyanobacteriota</taxon>
        <taxon>Cyanophyceae</taxon>
        <taxon>Nostocales</taxon>
        <taxon>Tolypothrichaceae</taxon>
        <taxon>Tolypothrix</taxon>
    </lineage>
</organism>
<dbReference type="RefSeq" id="WP_038074258.1">
    <property type="nucleotide sequence ID" value="NZ_JHEG04000001.1"/>
</dbReference>
<reference evidence="4" key="2">
    <citation type="submission" date="2019-11" db="EMBL/GenBank/DDBJ databases">
        <title>Improved Assembly of Tolypothrix boutellei genome.</title>
        <authorList>
            <person name="Sarangi A.N."/>
            <person name="Mukherjee M."/>
            <person name="Ghosh S."/>
            <person name="Singh D."/>
            <person name="Das A."/>
            <person name="Kant S."/>
            <person name="Prusty A."/>
            <person name="Tripathy S."/>
        </authorList>
    </citation>
    <scope>NUCLEOTIDE SEQUENCE</scope>
    <source>
        <strain evidence="4">VB521301</strain>
    </source>
</reference>
<dbReference type="InterPro" id="IPR029479">
    <property type="entry name" value="Nitroreductase"/>
</dbReference>
<proteinExistence type="inferred from homology"/>